<feature type="region of interest" description="Disordered" evidence="1">
    <location>
        <begin position="119"/>
        <end position="163"/>
    </location>
</feature>
<organism evidence="2 3">
    <name type="scientific">Bradyrhizobium betae</name>
    <dbReference type="NCBI Taxonomy" id="244734"/>
    <lineage>
        <taxon>Bacteria</taxon>
        <taxon>Pseudomonadati</taxon>
        <taxon>Pseudomonadota</taxon>
        <taxon>Alphaproteobacteria</taxon>
        <taxon>Hyphomicrobiales</taxon>
        <taxon>Nitrobacteraceae</taxon>
        <taxon>Bradyrhizobium</taxon>
    </lineage>
</organism>
<sequence>MSDRASDLVRDFFWFDIDRAMINAGLVEKKLIEHEGPTGFRDPHEEFVIRIYCAMDRARRERELHEALAHASSAHAKARAEVSGHLSVEPVVVPPPPDPWRHGSCSGRFGDYPVRRAHTEAEGRRMDDLAASFADRRAPSQRKSDDRHPGSSGVHLPQFPVRA</sequence>
<feature type="compositionally biased region" description="Basic and acidic residues" evidence="1">
    <location>
        <begin position="119"/>
        <end position="149"/>
    </location>
</feature>
<reference evidence="3" key="1">
    <citation type="submission" date="2019-10" db="EMBL/GenBank/DDBJ databases">
        <title>Complete Genome Sequence of Bradyrhizobium betae type strain PL7HG1T.</title>
        <authorList>
            <person name="Bromfield E.S.P."/>
            <person name="Cloutier S."/>
        </authorList>
    </citation>
    <scope>NUCLEOTIDE SEQUENCE [LARGE SCALE GENOMIC DNA]</scope>
    <source>
        <strain evidence="3">PL7HG1</strain>
    </source>
</reference>
<name>A0A5P6NYP0_9BRAD</name>
<evidence type="ECO:0000313" key="3">
    <source>
        <dbReference type="Proteomes" id="UP000325641"/>
    </source>
</evidence>
<dbReference type="AlphaFoldDB" id="A0A5P6NYP0"/>
<evidence type="ECO:0000256" key="1">
    <source>
        <dbReference type="SAM" id="MobiDB-lite"/>
    </source>
</evidence>
<gene>
    <name evidence="2" type="ORF">F8237_01970</name>
</gene>
<protein>
    <submittedName>
        <fullName evidence="2">Uncharacterized protein</fullName>
    </submittedName>
</protein>
<dbReference type="KEGG" id="bbet:F8237_01970"/>
<proteinExistence type="predicted"/>
<dbReference type="Proteomes" id="UP000325641">
    <property type="component" value="Chromosome"/>
</dbReference>
<accession>A0A5P6NYP0</accession>
<dbReference type="EMBL" id="CP044543">
    <property type="protein sequence ID" value="QFI71247.1"/>
    <property type="molecule type" value="Genomic_DNA"/>
</dbReference>
<evidence type="ECO:0000313" key="2">
    <source>
        <dbReference type="EMBL" id="QFI71247.1"/>
    </source>
</evidence>